<name>B6H951_PENRW</name>
<dbReference type="HOGENOM" id="CLU_1678501_0_0_1"/>
<dbReference type="Proteomes" id="UP000000724">
    <property type="component" value="Contig Pc00c16"/>
</dbReference>
<proteinExistence type="predicted"/>
<organism evidence="1 2">
    <name type="scientific">Penicillium rubens (strain ATCC 28089 / DSM 1075 / NRRL 1951 / Wisconsin 54-1255)</name>
    <name type="common">Penicillium chrysogenum</name>
    <dbReference type="NCBI Taxonomy" id="500485"/>
    <lineage>
        <taxon>Eukaryota</taxon>
        <taxon>Fungi</taxon>
        <taxon>Dikarya</taxon>
        <taxon>Ascomycota</taxon>
        <taxon>Pezizomycotina</taxon>
        <taxon>Eurotiomycetes</taxon>
        <taxon>Eurotiomycetidae</taxon>
        <taxon>Eurotiales</taxon>
        <taxon>Aspergillaceae</taxon>
        <taxon>Penicillium</taxon>
        <taxon>Penicillium chrysogenum species complex</taxon>
    </lineage>
</organism>
<protein>
    <submittedName>
        <fullName evidence="1">Uncharacterized protein</fullName>
    </submittedName>
</protein>
<keyword evidence="2" id="KW-1185">Reference proteome</keyword>
<accession>B6H951</accession>
<gene>
    <name evidence="1" type="ORF">Pc16g04750</name>
    <name evidence="1" type="ORF">PCH_Pc16g04750</name>
</gene>
<dbReference type="VEuPathDB" id="FungiDB:PCH_Pc16g04750"/>
<evidence type="ECO:0000313" key="2">
    <source>
        <dbReference type="Proteomes" id="UP000000724"/>
    </source>
</evidence>
<reference evidence="1 2" key="1">
    <citation type="journal article" date="2008" name="Nat. Biotechnol.">
        <title>Genome sequencing and analysis of the filamentous fungus Penicillium chrysogenum.</title>
        <authorList>
            <person name="van den Berg M.A."/>
            <person name="Albang R."/>
            <person name="Albermann K."/>
            <person name="Badger J.H."/>
            <person name="Daran J.-M."/>
            <person name="Driessen A.J.M."/>
            <person name="Garcia-Estrada C."/>
            <person name="Fedorova N.D."/>
            <person name="Harris D.M."/>
            <person name="Heijne W.H.M."/>
            <person name="Joardar V.S."/>
            <person name="Kiel J.A.K.W."/>
            <person name="Kovalchuk A."/>
            <person name="Martin J.F."/>
            <person name="Nierman W.C."/>
            <person name="Nijland J.G."/>
            <person name="Pronk J.T."/>
            <person name="Roubos J.A."/>
            <person name="van der Klei I.J."/>
            <person name="van Peij N.N.M.E."/>
            <person name="Veenhuis M."/>
            <person name="von Doehren H."/>
            <person name="Wagner C."/>
            <person name="Wortman J.R."/>
            <person name="Bovenberg R.A.L."/>
        </authorList>
    </citation>
    <scope>NUCLEOTIDE SEQUENCE [LARGE SCALE GENOMIC DNA]</scope>
    <source>
        <strain evidence="2">ATCC 28089 / DSM 1075 / NRRL 1951 / Wisconsin 54-1255</strain>
    </source>
</reference>
<dbReference type="AlphaFoldDB" id="B6H951"/>
<evidence type="ECO:0000313" key="1">
    <source>
        <dbReference type="EMBL" id="CAP93145.1"/>
    </source>
</evidence>
<sequence>MDEWNAPPLLTTAALQGWSERKTMFRTSGSQKRNEAQIVAKLKMCLADLYDGHDVIPAKPSCGRTLAMSLGEKYSGGTPEETADYLPEDQTKCKYSLAARRNEVSNVLSSLLADSQLKQKHILDTQVQGYRQCHRGGHAGPLTVGRWLTSAHRLLQL</sequence>
<dbReference type="EMBL" id="AM920431">
    <property type="protein sequence ID" value="CAP93145.1"/>
    <property type="molecule type" value="Genomic_DNA"/>
</dbReference>